<evidence type="ECO:0000259" key="7">
    <source>
        <dbReference type="PROSITE" id="PS51702"/>
    </source>
</evidence>
<dbReference type="GO" id="GO:0015074">
    <property type="term" value="P:DNA integration"/>
    <property type="evidence" value="ECO:0007669"/>
    <property type="project" value="UniProtKB-KW"/>
</dbReference>
<dbReference type="InterPro" id="IPR003314">
    <property type="entry name" value="Mu-type_HTH"/>
</dbReference>
<feature type="region of interest" description="Disordered" evidence="5">
    <location>
        <begin position="625"/>
        <end position="644"/>
    </location>
</feature>
<keyword evidence="3" id="KW-1035">Host cytoplasm</keyword>
<feature type="domain" description="Integrase catalytic" evidence="6">
    <location>
        <begin position="262"/>
        <end position="477"/>
    </location>
</feature>
<evidence type="ECO:0000313" key="8">
    <source>
        <dbReference type="EMBL" id="DAF65157.1"/>
    </source>
</evidence>
<dbReference type="Gene3D" id="3.30.420.10">
    <property type="entry name" value="Ribonuclease H-like superfamily/Ribonuclease H"/>
    <property type="match status" value="1"/>
</dbReference>
<dbReference type="GO" id="GO:0003677">
    <property type="term" value="F:DNA binding"/>
    <property type="evidence" value="ECO:0007669"/>
    <property type="project" value="InterPro"/>
</dbReference>
<dbReference type="InterPro" id="IPR009004">
    <property type="entry name" value="Transposase_Mu_C"/>
</dbReference>
<dbReference type="InterPro" id="IPR036388">
    <property type="entry name" value="WH-like_DNA-bd_sf"/>
</dbReference>
<keyword evidence="2" id="KW-0229">DNA integration</keyword>
<dbReference type="Pfam" id="PF09299">
    <property type="entry name" value="Mu-transpos_C"/>
    <property type="match status" value="1"/>
</dbReference>
<dbReference type="InterPro" id="IPR001584">
    <property type="entry name" value="Integrase_cat-core"/>
</dbReference>
<dbReference type="Pfam" id="PF02316">
    <property type="entry name" value="HTH_Tnp_Mu_1"/>
    <property type="match status" value="1"/>
</dbReference>
<dbReference type="SUPFAM" id="SSF53098">
    <property type="entry name" value="Ribonuclease H-like"/>
    <property type="match status" value="1"/>
</dbReference>
<dbReference type="Pfam" id="PF02914">
    <property type="entry name" value="DDE_2"/>
    <property type="match status" value="1"/>
</dbReference>
<proteinExistence type="predicted"/>
<evidence type="ECO:0000256" key="3">
    <source>
        <dbReference type="ARBA" id="ARBA00023200"/>
    </source>
</evidence>
<dbReference type="PROSITE" id="PS51702">
    <property type="entry name" value="HTH_MU"/>
    <property type="match status" value="1"/>
</dbReference>
<accession>A0A8S5TPT2</accession>
<dbReference type="InterPro" id="IPR009061">
    <property type="entry name" value="DNA-bd_dom_put_sf"/>
</dbReference>
<dbReference type="SUPFAM" id="SSF46955">
    <property type="entry name" value="Putative DNA-binding domain"/>
    <property type="match status" value="1"/>
</dbReference>
<protein>
    <submittedName>
        <fullName evidence="8">Transposase</fullName>
    </submittedName>
</protein>
<dbReference type="Gene3D" id="1.10.10.10">
    <property type="entry name" value="Winged helix-like DNA-binding domain superfamily/Winged helix DNA-binding domain"/>
    <property type="match status" value="1"/>
</dbReference>
<feature type="domain" description="HTH Mu-type" evidence="7">
    <location>
        <begin position="4"/>
        <end position="70"/>
    </location>
</feature>
<dbReference type="PROSITE" id="PS50994">
    <property type="entry name" value="INTEGRASE"/>
    <property type="match status" value="1"/>
</dbReference>
<sequence length="717" mass="82069">MIKQYYSISELLTLDIPSFPKTAFGMQKKAERECWKSQMRNKLGGGKEYLFDSLPDSAKDYILSKQIGTSSDIVKVETPVQKLPIDINELKPYQRDVIDARALILKELDQLSTVYGGINNAICKFQELINADELNEDLKNALIKANAKSGGRPVKISRATIFNWRKAVKENGTILALAQKEIKEAEWPAWGDALLKLWQRPQKPSLASCLETLNKNLPAAEMPSYSAAQRFLKKLPPLIFNKGRYGSRELKKFKAYVSRDTSKLWPTAVYTADGHTFDAEVRNPLSGKAFRPEITTVIDVYTRKVVGWSIDLSERTNSVYMALARSIITHGIPSIWYVDNGKGFNNRCFDDNMVGLFARLGIEKQNSIAYNSQARGIGERIHQTIWVRASKELATYMGIDMDAQAKQAVFKKTRHDIKNIGSSKLLMEWNDFKKFCAERVDYYNNQPHSSLPYIYEIIDGQNKRRNMTPTEFWDKCERDGFVADKLTNNEIKDLYRYYEVRKTTRGLVSLFNNNYFSNDLLPFHGQDVAVAFDVCDASKVWVRELVEYNGEVRCGRLIAEAIFNANARGYFPESKMEALSRKRVENRIKRLESHKDDAEDELKNKFLEFHQMDIEEYTTLPKAETKEIPQFSSEPKKEISSPKQIGERPVFSGDVEWAQWILDHPDEITQQDKEILSTMLKKPEVVMLFEVEDVNVNALLALIKEKGLTTAIGQAVI</sequence>
<dbReference type="GO" id="GO:0006313">
    <property type="term" value="P:DNA transposition"/>
    <property type="evidence" value="ECO:0007669"/>
    <property type="project" value="InterPro"/>
</dbReference>
<dbReference type="SUPFAM" id="SSF50610">
    <property type="entry name" value="mu transposase, C-terminal domain"/>
    <property type="match status" value="1"/>
</dbReference>
<comment type="subcellular location">
    <subcellularLocation>
        <location evidence="1">Host cytoplasm</location>
    </subcellularLocation>
</comment>
<dbReference type="EMBL" id="BK032875">
    <property type="protein sequence ID" value="DAF65157.1"/>
    <property type="molecule type" value="Genomic_DNA"/>
</dbReference>
<evidence type="ECO:0000259" key="6">
    <source>
        <dbReference type="PROSITE" id="PS50994"/>
    </source>
</evidence>
<dbReference type="GO" id="GO:0030430">
    <property type="term" value="C:host cell cytoplasm"/>
    <property type="evidence" value="ECO:0007669"/>
    <property type="project" value="UniProtKB-SubCell"/>
</dbReference>
<dbReference type="InterPro" id="IPR012337">
    <property type="entry name" value="RNaseH-like_sf"/>
</dbReference>
<dbReference type="InterPro" id="IPR036397">
    <property type="entry name" value="RNaseH_sf"/>
</dbReference>
<dbReference type="InterPro" id="IPR015378">
    <property type="entry name" value="Transposase-like_Mu_C"/>
</dbReference>
<evidence type="ECO:0000256" key="2">
    <source>
        <dbReference type="ARBA" id="ARBA00022908"/>
    </source>
</evidence>
<evidence type="ECO:0000256" key="5">
    <source>
        <dbReference type="SAM" id="MobiDB-lite"/>
    </source>
</evidence>
<keyword evidence="4" id="KW-0175">Coiled coil</keyword>
<organism evidence="8">
    <name type="scientific">Myoviridae sp. ct2AC8</name>
    <dbReference type="NCBI Taxonomy" id="2827655"/>
    <lineage>
        <taxon>Viruses</taxon>
        <taxon>Duplodnaviria</taxon>
        <taxon>Heunggongvirae</taxon>
        <taxon>Uroviricota</taxon>
        <taxon>Caudoviricetes</taxon>
    </lineage>
</organism>
<evidence type="ECO:0000256" key="1">
    <source>
        <dbReference type="ARBA" id="ARBA00004192"/>
    </source>
</evidence>
<dbReference type="GO" id="GO:0004803">
    <property type="term" value="F:transposase activity"/>
    <property type="evidence" value="ECO:0007669"/>
    <property type="project" value="InterPro"/>
</dbReference>
<dbReference type="InterPro" id="IPR004189">
    <property type="entry name" value="Phage_Mu_transposase"/>
</dbReference>
<feature type="coiled-coil region" evidence="4">
    <location>
        <begin position="581"/>
        <end position="608"/>
    </location>
</feature>
<evidence type="ECO:0000256" key="4">
    <source>
        <dbReference type="SAM" id="Coils"/>
    </source>
</evidence>
<reference evidence="8" key="1">
    <citation type="journal article" date="2021" name="Proc. Natl. Acad. Sci. U.S.A.">
        <title>A Catalog of Tens of Thousands of Viruses from Human Metagenomes Reveals Hidden Associations with Chronic Diseases.</title>
        <authorList>
            <person name="Tisza M.J."/>
            <person name="Buck C.B."/>
        </authorList>
    </citation>
    <scope>NUCLEOTIDE SEQUENCE</scope>
    <source>
        <strain evidence="8">Ct2AC8</strain>
    </source>
</reference>
<name>A0A8S5TPT2_9CAUD</name>